<keyword evidence="2" id="KW-0472">Membrane</keyword>
<dbReference type="EMBL" id="JARTCD010000101">
    <property type="protein sequence ID" value="KAJ8652536.1"/>
    <property type="molecule type" value="Genomic_DNA"/>
</dbReference>
<dbReference type="AlphaFoldDB" id="A0AAD7XTR3"/>
<gene>
    <name evidence="3" type="ORF">O0I10_011795</name>
</gene>
<comment type="caution">
    <text evidence="3">The sequence shown here is derived from an EMBL/GenBank/DDBJ whole genome shotgun (WGS) entry which is preliminary data.</text>
</comment>
<accession>A0AAD7XTR3</accession>
<dbReference type="Proteomes" id="UP001234581">
    <property type="component" value="Unassembled WGS sequence"/>
</dbReference>
<sequence>MASPWRVHPTTTHEPLDTSPSLVQSSTTIKRLSRSGVLLRWQCLISWIILIVSFPGIFLVANRVTESNLTEEDVADKEGVDFDSSTFGHVRHTTEDVVDEAAVSHHGNPSAPETNNHD</sequence>
<feature type="region of interest" description="Disordered" evidence="1">
    <location>
        <begin position="1"/>
        <end position="25"/>
    </location>
</feature>
<feature type="transmembrane region" description="Helical" evidence="2">
    <location>
        <begin position="38"/>
        <end position="61"/>
    </location>
</feature>
<organism evidence="3 4">
    <name type="scientific">Lichtheimia ornata</name>
    <dbReference type="NCBI Taxonomy" id="688661"/>
    <lineage>
        <taxon>Eukaryota</taxon>
        <taxon>Fungi</taxon>
        <taxon>Fungi incertae sedis</taxon>
        <taxon>Mucoromycota</taxon>
        <taxon>Mucoromycotina</taxon>
        <taxon>Mucoromycetes</taxon>
        <taxon>Mucorales</taxon>
        <taxon>Lichtheimiaceae</taxon>
        <taxon>Lichtheimia</taxon>
    </lineage>
</organism>
<keyword evidence="2" id="KW-0812">Transmembrane</keyword>
<evidence type="ECO:0000256" key="1">
    <source>
        <dbReference type="SAM" id="MobiDB-lite"/>
    </source>
</evidence>
<protein>
    <submittedName>
        <fullName evidence="3">Uncharacterized protein</fullName>
    </submittedName>
</protein>
<name>A0AAD7XTR3_9FUNG</name>
<evidence type="ECO:0000256" key="2">
    <source>
        <dbReference type="SAM" id="Phobius"/>
    </source>
</evidence>
<evidence type="ECO:0000313" key="3">
    <source>
        <dbReference type="EMBL" id="KAJ8652536.1"/>
    </source>
</evidence>
<keyword evidence="2" id="KW-1133">Transmembrane helix</keyword>
<dbReference type="GeneID" id="83219193"/>
<keyword evidence="4" id="KW-1185">Reference proteome</keyword>
<feature type="compositionally biased region" description="Polar residues" evidence="1">
    <location>
        <begin position="9"/>
        <end position="25"/>
    </location>
</feature>
<proteinExistence type="predicted"/>
<dbReference type="RefSeq" id="XP_058337450.1">
    <property type="nucleotide sequence ID" value="XM_058491757.1"/>
</dbReference>
<reference evidence="3 4" key="1">
    <citation type="submission" date="2023-03" db="EMBL/GenBank/DDBJ databases">
        <title>Genome sequence of Lichtheimia ornata CBS 291.66.</title>
        <authorList>
            <person name="Mohabir J.T."/>
            <person name="Shea T.P."/>
            <person name="Kurbessoian T."/>
            <person name="Berby B."/>
            <person name="Fontaine J."/>
            <person name="Livny J."/>
            <person name="Gnirke A."/>
            <person name="Stajich J.E."/>
            <person name="Cuomo C.A."/>
        </authorList>
    </citation>
    <scope>NUCLEOTIDE SEQUENCE [LARGE SCALE GENOMIC DNA]</scope>
    <source>
        <strain evidence="3">CBS 291.66</strain>
    </source>
</reference>
<feature type="region of interest" description="Disordered" evidence="1">
    <location>
        <begin position="99"/>
        <end position="118"/>
    </location>
</feature>
<evidence type="ECO:0000313" key="4">
    <source>
        <dbReference type="Proteomes" id="UP001234581"/>
    </source>
</evidence>